<name>A0AA38G982_TAXCH</name>
<comment type="similarity">
    <text evidence="1">Belongs to the Ole e I family.</text>
</comment>
<evidence type="ECO:0000313" key="4">
    <source>
        <dbReference type="EMBL" id="KAH9319119.1"/>
    </source>
</evidence>
<sequence>MVKMGAALVICLLGLLGMAHASDKFTVTGKVYCDNCAAGFPTRISTPIPGAKVALHCTTTAGEKTLYTEGLTDKDGKFSIPAQGERPQELCKAEVLSSPDAKCNIPTQSSHGPVYLTHNNGINSDVRITGPFSFQSREKQGECAAVMAEYNLY</sequence>
<proteinExistence type="inferred from homology"/>
<dbReference type="PANTHER" id="PTHR31614:SF5">
    <property type="entry name" value="ALLERGEN-LIKE PROTEIN BRSN20"/>
    <property type="match status" value="1"/>
</dbReference>
<accession>A0AA38G982</accession>
<evidence type="ECO:0000256" key="3">
    <source>
        <dbReference type="SAM" id="SignalP"/>
    </source>
</evidence>
<dbReference type="InterPro" id="IPR006041">
    <property type="entry name" value="Pollen_Ole_e1_allergen"/>
</dbReference>
<organism evidence="4 5">
    <name type="scientific">Taxus chinensis</name>
    <name type="common">Chinese yew</name>
    <name type="synonym">Taxus wallichiana var. chinensis</name>
    <dbReference type="NCBI Taxonomy" id="29808"/>
    <lineage>
        <taxon>Eukaryota</taxon>
        <taxon>Viridiplantae</taxon>
        <taxon>Streptophyta</taxon>
        <taxon>Embryophyta</taxon>
        <taxon>Tracheophyta</taxon>
        <taxon>Spermatophyta</taxon>
        <taxon>Pinopsida</taxon>
        <taxon>Pinidae</taxon>
        <taxon>Conifers II</taxon>
        <taxon>Cupressales</taxon>
        <taxon>Taxaceae</taxon>
        <taxon>Taxus</taxon>
    </lineage>
</organism>
<dbReference type="Proteomes" id="UP000824469">
    <property type="component" value="Unassembled WGS sequence"/>
</dbReference>
<evidence type="ECO:0000256" key="1">
    <source>
        <dbReference type="ARBA" id="ARBA00010049"/>
    </source>
</evidence>
<feature type="signal peptide" evidence="3">
    <location>
        <begin position="1"/>
        <end position="21"/>
    </location>
</feature>
<reference evidence="4 5" key="1">
    <citation type="journal article" date="2021" name="Nat. Plants">
        <title>The Taxus genome provides insights into paclitaxel biosynthesis.</title>
        <authorList>
            <person name="Xiong X."/>
            <person name="Gou J."/>
            <person name="Liao Q."/>
            <person name="Li Y."/>
            <person name="Zhou Q."/>
            <person name="Bi G."/>
            <person name="Li C."/>
            <person name="Du R."/>
            <person name="Wang X."/>
            <person name="Sun T."/>
            <person name="Guo L."/>
            <person name="Liang H."/>
            <person name="Lu P."/>
            <person name="Wu Y."/>
            <person name="Zhang Z."/>
            <person name="Ro D.K."/>
            <person name="Shang Y."/>
            <person name="Huang S."/>
            <person name="Yan J."/>
        </authorList>
    </citation>
    <scope>NUCLEOTIDE SEQUENCE [LARGE SCALE GENOMIC DNA]</scope>
    <source>
        <strain evidence="4">Ta-2019</strain>
    </source>
</reference>
<dbReference type="OMA" id="ICAIELV"/>
<dbReference type="PANTHER" id="PTHR31614">
    <property type="entry name" value="PROTEIN DOWNSTREAM OF FLC-RELATED"/>
    <property type="match status" value="1"/>
</dbReference>
<dbReference type="Pfam" id="PF01190">
    <property type="entry name" value="Pollen_Ole_e_1"/>
    <property type="match status" value="1"/>
</dbReference>
<evidence type="ECO:0000313" key="5">
    <source>
        <dbReference type="Proteomes" id="UP000824469"/>
    </source>
</evidence>
<evidence type="ECO:0000256" key="2">
    <source>
        <dbReference type="ARBA" id="ARBA00023157"/>
    </source>
</evidence>
<comment type="caution">
    <text evidence="4">The sequence shown here is derived from an EMBL/GenBank/DDBJ whole genome shotgun (WGS) entry which is preliminary data.</text>
</comment>
<keyword evidence="2" id="KW-1015">Disulfide bond</keyword>
<protein>
    <submittedName>
        <fullName evidence="4">Uncharacterized protein</fullName>
    </submittedName>
</protein>
<gene>
    <name evidence="4" type="ORF">KI387_020888</name>
</gene>
<keyword evidence="5" id="KW-1185">Reference proteome</keyword>
<feature type="chain" id="PRO_5041283043" evidence="3">
    <location>
        <begin position="22"/>
        <end position="153"/>
    </location>
</feature>
<keyword evidence="3" id="KW-0732">Signal</keyword>
<dbReference type="EMBL" id="JAHRHJ020000004">
    <property type="protein sequence ID" value="KAH9319119.1"/>
    <property type="molecule type" value="Genomic_DNA"/>
</dbReference>
<dbReference type="AlphaFoldDB" id="A0AA38G982"/>